<keyword evidence="9" id="KW-0560">Oxidoreductase</keyword>
<accession>A0A8H6YY84</accession>
<evidence type="ECO:0000256" key="12">
    <source>
        <dbReference type="ARBA" id="ARBA00023136"/>
    </source>
</evidence>
<evidence type="ECO:0000256" key="4">
    <source>
        <dbReference type="ARBA" id="ARBA00010617"/>
    </source>
</evidence>
<comment type="pathway">
    <text evidence="3">Secondary metabolite biosynthesis; terpenoid biosynthesis.</text>
</comment>
<dbReference type="Pfam" id="PF00067">
    <property type="entry name" value="p450"/>
    <property type="match status" value="1"/>
</dbReference>
<dbReference type="GO" id="GO:0016705">
    <property type="term" value="F:oxidoreductase activity, acting on paired donors, with incorporation or reduction of molecular oxygen"/>
    <property type="evidence" value="ECO:0007669"/>
    <property type="project" value="InterPro"/>
</dbReference>
<comment type="cofactor">
    <cofactor evidence="1">
        <name>heme</name>
        <dbReference type="ChEBI" id="CHEBI:30413"/>
    </cofactor>
</comment>
<evidence type="ECO:0000256" key="10">
    <source>
        <dbReference type="ARBA" id="ARBA00023004"/>
    </source>
</evidence>
<keyword evidence="12" id="KW-0472">Membrane</keyword>
<comment type="similarity">
    <text evidence="4">Belongs to the cytochrome P450 family.</text>
</comment>
<keyword evidence="6" id="KW-0812">Transmembrane</keyword>
<evidence type="ECO:0000256" key="8">
    <source>
        <dbReference type="ARBA" id="ARBA00022989"/>
    </source>
</evidence>
<comment type="caution">
    <text evidence="13">The sequence shown here is derived from an EMBL/GenBank/DDBJ whole genome shotgun (WGS) entry which is preliminary data.</text>
</comment>
<evidence type="ECO:0000256" key="11">
    <source>
        <dbReference type="ARBA" id="ARBA00023033"/>
    </source>
</evidence>
<evidence type="ECO:0000256" key="2">
    <source>
        <dbReference type="ARBA" id="ARBA00004370"/>
    </source>
</evidence>
<evidence type="ECO:0000313" key="13">
    <source>
        <dbReference type="EMBL" id="KAF7369255.1"/>
    </source>
</evidence>
<sequence>MHPEKQGRLREELLSFSTTSIDPSYDDLTSLSLPYLNAVALEDDILPLMEPIRTASGALIDKIPIRKGTVLTTSLHYMNMAKSLWGADATEFKPERWFNGAQGVPASAKEYPGYHHTMIFSDGP</sequence>
<name>A0A8H6YY84_9AGAR</name>
<keyword evidence="10" id="KW-0408">Iron</keyword>
<keyword evidence="7" id="KW-0479">Metal-binding</keyword>
<keyword evidence="5" id="KW-0349">Heme</keyword>
<comment type="subcellular location">
    <subcellularLocation>
        <location evidence="2">Membrane</location>
    </subcellularLocation>
</comment>
<dbReference type="AlphaFoldDB" id="A0A8H6YY84"/>
<dbReference type="EMBL" id="JACAZI010000002">
    <property type="protein sequence ID" value="KAF7369255.1"/>
    <property type="molecule type" value="Genomic_DNA"/>
</dbReference>
<dbReference type="GO" id="GO:0016020">
    <property type="term" value="C:membrane"/>
    <property type="evidence" value="ECO:0007669"/>
    <property type="project" value="UniProtKB-SubCell"/>
</dbReference>
<dbReference type="PANTHER" id="PTHR24305:SF166">
    <property type="entry name" value="CYTOCHROME P450 12A4, MITOCHONDRIAL-RELATED"/>
    <property type="match status" value="1"/>
</dbReference>
<dbReference type="GO" id="GO:0005506">
    <property type="term" value="F:iron ion binding"/>
    <property type="evidence" value="ECO:0007669"/>
    <property type="project" value="InterPro"/>
</dbReference>
<gene>
    <name evidence="13" type="ORF">MVEN_00253200</name>
</gene>
<dbReference type="SUPFAM" id="SSF48264">
    <property type="entry name" value="Cytochrome P450"/>
    <property type="match status" value="1"/>
</dbReference>
<dbReference type="Proteomes" id="UP000620124">
    <property type="component" value="Unassembled WGS sequence"/>
</dbReference>
<evidence type="ECO:0000256" key="5">
    <source>
        <dbReference type="ARBA" id="ARBA00022617"/>
    </source>
</evidence>
<evidence type="ECO:0000256" key="1">
    <source>
        <dbReference type="ARBA" id="ARBA00001971"/>
    </source>
</evidence>
<dbReference type="OrthoDB" id="1470350at2759"/>
<evidence type="ECO:0000256" key="3">
    <source>
        <dbReference type="ARBA" id="ARBA00004721"/>
    </source>
</evidence>
<dbReference type="InterPro" id="IPR001128">
    <property type="entry name" value="Cyt_P450"/>
</dbReference>
<keyword evidence="11" id="KW-0503">Monooxygenase</keyword>
<dbReference type="Gene3D" id="1.10.630.10">
    <property type="entry name" value="Cytochrome P450"/>
    <property type="match status" value="1"/>
</dbReference>
<evidence type="ECO:0000256" key="6">
    <source>
        <dbReference type="ARBA" id="ARBA00022692"/>
    </source>
</evidence>
<keyword evidence="14" id="KW-1185">Reference proteome</keyword>
<organism evidence="13 14">
    <name type="scientific">Mycena venus</name>
    <dbReference type="NCBI Taxonomy" id="2733690"/>
    <lineage>
        <taxon>Eukaryota</taxon>
        <taxon>Fungi</taxon>
        <taxon>Dikarya</taxon>
        <taxon>Basidiomycota</taxon>
        <taxon>Agaricomycotina</taxon>
        <taxon>Agaricomycetes</taxon>
        <taxon>Agaricomycetidae</taxon>
        <taxon>Agaricales</taxon>
        <taxon>Marasmiineae</taxon>
        <taxon>Mycenaceae</taxon>
        <taxon>Mycena</taxon>
    </lineage>
</organism>
<dbReference type="InterPro" id="IPR036396">
    <property type="entry name" value="Cyt_P450_sf"/>
</dbReference>
<keyword evidence="8" id="KW-1133">Transmembrane helix</keyword>
<evidence type="ECO:0000256" key="7">
    <source>
        <dbReference type="ARBA" id="ARBA00022723"/>
    </source>
</evidence>
<proteinExistence type="inferred from homology"/>
<protein>
    <submittedName>
        <fullName evidence="13">Cytochrome P450</fullName>
    </submittedName>
</protein>
<dbReference type="PANTHER" id="PTHR24305">
    <property type="entry name" value="CYTOCHROME P450"/>
    <property type="match status" value="1"/>
</dbReference>
<dbReference type="GO" id="GO:0020037">
    <property type="term" value="F:heme binding"/>
    <property type="evidence" value="ECO:0007669"/>
    <property type="project" value="InterPro"/>
</dbReference>
<evidence type="ECO:0000256" key="9">
    <source>
        <dbReference type="ARBA" id="ARBA00023002"/>
    </source>
</evidence>
<dbReference type="GO" id="GO:0004497">
    <property type="term" value="F:monooxygenase activity"/>
    <property type="evidence" value="ECO:0007669"/>
    <property type="project" value="UniProtKB-KW"/>
</dbReference>
<evidence type="ECO:0000313" key="14">
    <source>
        <dbReference type="Proteomes" id="UP000620124"/>
    </source>
</evidence>
<dbReference type="InterPro" id="IPR050121">
    <property type="entry name" value="Cytochrome_P450_monoxygenase"/>
</dbReference>
<reference evidence="13" key="1">
    <citation type="submission" date="2020-05" db="EMBL/GenBank/DDBJ databases">
        <title>Mycena genomes resolve the evolution of fungal bioluminescence.</title>
        <authorList>
            <person name="Tsai I.J."/>
        </authorList>
    </citation>
    <scope>NUCLEOTIDE SEQUENCE</scope>
    <source>
        <strain evidence="13">CCC161011</strain>
    </source>
</reference>